<proteinExistence type="predicted"/>
<dbReference type="Pfam" id="PF00084">
    <property type="entry name" value="Sushi"/>
    <property type="match status" value="1"/>
</dbReference>
<dbReference type="Proteomes" id="UP000790347">
    <property type="component" value="Unassembled WGS sequence"/>
</dbReference>
<feature type="domain" description="Thyroglobulin type-1" evidence="9">
    <location>
        <begin position="1002"/>
        <end position="1080"/>
    </location>
</feature>
<evidence type="ECO:0000313" key="11">
    <source>
        <dbReference type="Proteomes" id="UP000790347"/>
    </source>
</evidence>
<dbReference type="EMBL" id="ASGP02000003">
    <property type="protein sequence ID" value="KAH9517755.1"/>
    <property type="molecule type" value="Genomic_DNA"/>
</dbReference>
<dbReference type="InterPro" id="IPR036179">
    <property type="entry name" value="Ig-like_dom_sf"/>
</dbReference>
<evidence type="ECO:0000259" key="9">
    <source>
        <dbReference type="PROSITE" id="PS51162"/>
    </source>
</evidence>
<keyword evidence="4 5" id="KW-1015">Disulfide bond</keyword>
<feature type="disulfide bond" evidence="5">
    <location>
        <begin position="1037"/>
        <end position="1044"/>
    </location>
</feature>
<dbReference type="AlphaFoldDB" id="A0A922I2B9"/>
<evidence type="ECO:0000256" key="7">
    <source>
        <dbReference type="SAM" id="Phobius"/>
    </source>
</evidence>
<feature type="transmembrane region" description="Helical" evidence="7">
    <location>
        <begin position="256"/>
        <end position="276"/>
    </location>
</feature>
<dbReference type="Gene3D" id="2.10.70.10">
    <property type="entry name" value="Complement Module, domain 1"/>
    <property type="match status" value="1"/>
</dbReference>
<evidence type="ECO:0000256" key="4">
    <source>
        <dbReference type="ARBA" id="ARBA00023157"/>
    </source>
</evidence>
<dbReference type="Gene3D" id="2.60.40.10">
    <property type="entry name" value="Immunoglobulins"/>
    <property type="match status" value="1"/>
</dbReference>
<dbReference type="InterPro" id="IPR051950">
    <property type="entry name" value="Dev_reg/Prot_inhib"/>
</dbReference>
<dbReference type="SUPFAM" id="SSF57610">
    <property type="entry name" value="Thyroglobulin type-1 domain"/>
    <property type="match status" value="3"/>
</dbReference>
<dbReference type="GO" id="GO:0007160">
    <property type="term" value="P:cell-matrix adhesion"/>
    <property type="evidence" value="ECO:0007669"/>
    <property type="project" value="TreeGrafter"/>
</dbReference>
<dbReference type="PROSITE" id="PS50835">
    <property type="entry name" value="IG_LIKE"/>
    <property type="match status" value="1"/>
</dbReference>
<evidence type="ECO:0000313" key="10">
    <source>
        <dbReference type="EMBL" id="KAH9517755.1"/>
    </source>
</evidence>
<evidence type="ECO:0000256" key="2">
    <source>
        <dbReference type="ARBA" id="ARBA00022525"/>
    </source>
</evidence>
<dbReference type="PROSITE" id="PS00484">
    <property type="entry name" value="THYROGLOBULIN_1_1"/>
    <property type="match status" value="1"/>
</dbReference>
<dbReference type="InterPro" id="IPR000716">
    <property type="entry name" value="Thyroglobulin_1"/>
</dbReference>
<keyword evidence="11" id="KW-1185">Reference proteome</keyword>
<accession>A0A922I2B9</accession>
<dbReference type="InterPro" id="IPR013783">
    <property type="entry name" value="Ig-like_fold"/>
</dbReference>
<name>A0A922I2B9_DERFA</name>
<organism evidence="10 11">
    <name type="scientific">Dermatophagoides farinae</name>
    <name type="common">American house dust mite</name>
    <dbReference type="NCBI Taxonomy" id="6954"/>
    <lineage>
        <taxon>Eukaryota</taxon>
        <taxon>Metazoa</taxon>
        <taxon>Ecdysozoa</taxon>
        <taxon>Arthropoda</taxon>
        <taxon>Chelicerata</taxon>
        <taxon>Arachnida</taxon>
        <taxon>Acari</taxon>
        <taxon>Acariformes</taxon>
        <taxon>Sarcoptiformes</taxon>
        <taxon>Astigmata</taxon>
        <taxon>Psoroptidia</taxon>
        <taxon>Analgoidea</taxon>
        <taxon>Pyroglyphidae</taxon>
        <taxon>Dermatophagoidinae</taxon>
        <taxon>Dermatophagoides</taxon>
    </lineage>
</organism>
<reference evidence="10" key="2">
    <citation type="journal article" date="2022" name="Res Sq">
        <title>Comparative Genomics Reveals Insights into the Divergent Evolution of Astigmatic Mites and Household Pest Adaptations.</title>
        <authorList>
            <person name="Xiong Q."/>
            <person name="Wan A.T.-Y."/>
            <person name="Liu X.-Y."/>
            <person name="Fung C.S.-H."/>
            <person name="Xiao X."/>
            <person name="Malainual N."/>
            <person name="Hou J."/>
            <person name="Wang L."/>
            <person name="Wang M."/>
            <person name="Yang K."/>
            <person name="Cui Y."/>
            <person name="Leung E."/>
            <person name="Nong W."/>
            <person name="Shin S.-K."/>
            <person name="Au S."/>
            <person name="Jeong K.Y."/>
            <person name="Chew F.T."/>
            <person name="Hui J."/>
            <person name="Leung T.F."/>
            <person name="Tungtrongchitr A."/>
            <person name="Zhong N."/>
            <person name="Liu Z."/>
            <person name="Tsui S."/>
        </authorList>
    </citation>
    <scope>NUCLEOTIDE SEQUENCE</scope>
    <source>
        <strain evidence="10">Derf</strain>
        <tissue evidence="10">Whole organism</tissue>
    </source>
</reference>
<evidence type="ECO:0000256" key="1">
    <source>
        <dbReference type="ARBA" id="ARBA00004613"/>
    </source>
</evidence>
<dbReference type="SUPFAM" id="SSF48726">
    <property type="entry name" value="Immunoglobulin"/>
    <property type="match status" value="1"/>
</dbReference>
<dbReference type="CDD" id="cd00191">
    <property type="entry name" value="TY"/>
    <property type="match status" value="1"/>
</dbReference>
<evidence type="ECO:0000256" key="6">
    <source>
        <dbReference type="SAM" id="MobiDB-lite"/>
    </source>
</evidence>
<dbReference type="InterPro" id="IPR007110">
    <property type="entry name" value="Ig-like_dom"/>
</dbReference>
<reference evidence="10" key="1">
    <citation type="submission" date="2013-05" db="EMBL/GenBank/DDBJ databases">
        <authorList>
            <person name="Yim A.K.Y."/>
            <person name="Chan T.F."/>
            <person name="Ji K.M."/>
            <person name="Liu X.Y."/>
            <person name="Zhou J.W."/>
            <person name="Li R.Q."/>
            <person name="Yang K.Y."/>
            <person name="Li J."/>
            <person name="Li M."/>
            <person name="Law P.T.W."/>
            <person name="Wu Y.L."/>
            <person name="Cai Z.L."/>
            <person name="Qin H."/>
            <person name="Bao Y."/>
            <person name="Leung R.K.K."/>
            <person name="Ng P.K.S."/>
            <person name="Zou J."/>
            <person name="Zhong X.J."/>
            <person name="Ran P.X."/>
            <person name="Zhong N.S."/>
            <person name="Liu Z.G."/>
            <person name="Tsui S.K.W."/>
        </authorList>
    </citation>
    <scope>NUCLEOTIDE SEQUENCE</scope>
    <source>
        <strain evidence="10">Derf</strain>
        <tissue evidence="10">Whole organism</tissue>
    </source>
</reference>
<dbReference type="PANTHER" id="PTHR12352:SF3">
    <property type="entry name" value="NIDOGEN-2"/>
    <property type="match status" value="1"/>
</dbReference>
<dbReference type="SMART" id="SM00032">
    <property type="entry name" value="CCP"/>
    <property type="match status" value="1"/>
</dbReference>
<dbReference type="InterPro" id="IPR003599">
    <property type="entry name" value="Ig_sub"/>
</dbReference>
<dbReference type="GO" id="GO:0005604">
    <property type="term" value="C:basement membrane"/>
    <property type="evidence" value="ECO:0007669"/>
    <property type="project" value="TreeGrafter"/>
</dbReference>
<comment type="caution">
    <text evidence="5">Lacks conserved residue(s) required for the propagation of feature annotation.</text>
</comment>
<dbReference type="Gene3D" id="4.10.800.10">
    <property type="entry name" value="Thyroglobulin type-1"/>
    <property type="match status" value="3"/>
</dbReference>
<protein>
    <submittedName>
        <fullName evidence="10">Uncharacterized protein</fullName>
    </submittedName>
</protein>
<dbReference type="SMART" id="SM00409">
    <property type="entry name" value="IG"/>
    <property type="match status" value="1"/>
</dbReference>
<sequence length="1124" mass="130107">MAKILDYIHHHVPWFLIIWIISAILKFHLLLCWCWWLWLCRRNNHSKPLLEQKNDDDDDDNDNLILFSNQIINNDYDDDDDCKPLKNKENGNIFSISQPQQLQSSSSSWKTTTTTTNTTTLIIDRFINFLQPPLRQQLQQHFWLPLLLLLPWKTNDNNNNSNNNNNNNTTHNNNKSNNNDNKSIVRLNLTKTTTRIHRKSINNDNDDDVDNISNCIELKLDQNRQQQQQQQQQQKRRRLLRQKLIPYNSNKNVPKIFNLVITLGIFLTICLTKSVWTITVTEVHIMSIKSGRTDYVIAGESVQLSCHYMFTKPYERVLAVNWKKDGQEVYFSMPNKRPLALSLFRGHVDYNSKDLLNTVTLFNVDKNFAGQYSCRVITEYNESENSAQMIIIVDACKDSNWKTKTDMVNCVEEISFHCIGMYPKPSPACSIHNDVTDQYFAGETFDMIEQLSNGTYEIAIQRRYLAENFTKYPGQLSFHCHLLVLMTSWRMGINYKLFGDAGCIDLPPSINNGTSQLIGEKTCWNTPKENSRVNYSCHDGYNLMGPSVLICRNGSWIPDPINLMSQPVADLRTYNQLRLPMPYCQFIENQSTTTMSPDIINEAECFQLRYLNKNSQYENEYRKKCGQIFVDNFCEHVQCLSIESCPNGYELIENIVGHKCCPACVKLLDENDVCEPESMSMDDRIERCKNGMICDHMIKRCRLPDLEQMLSSTKPCLREYHNRWSVRQNKMFYIMSANNAIKSLFPIPYAHEQFLPHCTFDGTYAPKQPSRNKAYCVNPNDGKPTFGIIDSHRSVNQTCKCSQTMQDKLALAIDRLDPSNKHNAQLDKVITVFNSDTHMKCKFSGNFQEVQCMNETCLCVNEKTGKPILDPKEIINNDWARNNAKTLYQPLKPEYVRWQSAVVYGALNRLVCFDEETQKKKLVDKPIEKSYEEECFIEVHRSSKMVYHFAKKGTTLEGLTNTKCGFDDNFYRVQCPDAACTCHDPDGNPITPYRADSKLSQEIDCRCALEEYLSKNGILPVGILRCNGLGNFKPIQCSSNEQICYCVDDNGARISERFLMEKIQDFKLKTSGNYFVEDLCQIMRNTLSLTNNQLIHGDKHFCYNPLRKSFELCDEPTEDHIFKN</sequence>
<evidence type="ECO:0000256" key="5">
    <source>
        <dbReference type="PROSITE-ProRule" id="PRU00500"/>
    </source>
</evidence>
<comment type="subcellular location">
    <subcellularLocation>
        <location evidence="1">Secreted</location>
    </subcellularLocation>
</comment>
<keyword evidence="7" id="KW-1133">Transmembrane helix</keyword>
<dbReference type="CDD" id="cd00033">
    <property type="entry name" value="CCP"/>
    <property type="match status" value="1"/>
</dbReference>
<feature type="transmembrane region" description="Helical" evidence="7">
    <location>
        <begin position="12"/>
        <end position="38"/>
    </location>
</feature>
<dbReference type="PROSITE" id="PS51162">
    <property type="entry name" value="THYROGLOBULIN_1_2"/>
    <property type="match status" value="1"/>
</dbReference>
<dbReference type="InterPro" id="IPR000436">
    <property type="entry name" value="Sushi_SCR_CCP_dom"/>
</dbReference>
<gene>
    <name evidence="10" type="ORF">DERF_008390</name>
</gene>
<comment type="caution">
    <text evidence="10">The sequence shown here is derived from an EMBL/GenBank/DDBJ whole genome shotgun (WGS) entry which is preliminary data.</text>
</comment>
<keyword evidence="7" id="KW-0812">Transmembrane</keyword>
<dbReference type="InterPro" id="IPR035976">
    <property type="entry name" value="Sushi/SCR/CCP_sf"/>
</dbReference>
<keyword evidence="3" id="KW-0677">Repeat</keyword>
<feature type="compositionally biased region" description="Low complexity" evidence="6">
    <location>
        <begin position="158"/>
        <end position="182"/>
    </location>
</feature>
<feature type="domain" description="Ig-like" evidence="8">
    <location>
        <begin position="281"/>
        <end position="390"/>
    </location>
</feature>
<keyword evidence="2" id="KW-0964">Secreted</keyword>
<dbReference type="GO" id="GO:0005615">
    <property type="term" value="C:extracellular space"/>
    <property type="evidence" value="ECO:0007669"/>
    <property type="project" value="TreeGrafter"/>
</dbReference>
<evidence type="ECO:0000259" key="8">
    <source>
        <dbReference type="PROSITE" id="PS50835"/>
    </source>
</evidence>
<dbReference type="PANTHER" id="PTHR12352">
    <property type="entry name" value="SECRETED MODULAR CALCIUM-BINDING PROTEIN"/>
    <property type="match status" value="1"/>
</dbReference>
<dbReference type="SUPFAM" id="SSF57535">
    <property type="entry name" value="Complement control module/SCR domain"/>
    <property type="match status" value="1"/>
</dbReference>
<evidence type="ECO:0000256" key="3">
    <source>
        <dbReference type="ARBA" id="ARBA00022737"/>
    </source>
</evidence>
<keyword evidence="7" id="KW-0472">Membrane</keyword>
<dbReference type="CDD" id="cd00096">
    <property type="entry name" value="Ig"/>
    <property type="match status" value="1"/>
</dbReference>
<dbReference type="Pfam" id="PF00086">
    <property type="entry name" value="Thyroglobulin_1"/>
    <property type="match status" value="3"/>
</dbReference>
<dbReference type="SMART" id="SM00211">
    <property type="entry name" value="TY"/>
    <property type="match status" value="3"/>
</dbReference>
<dbReference type="InterPro" id="IPR036857">
    <property type="entry name" value="Thyroglobulin_1_sf"/>
</dbReference>
<feature type="region of interest" description="Disordered" evidence="6">
    <location>
        <begin position="158"/>
        <end position="183"/>
    </location>
</feature>